<dbReference type="Proteomes" id="UP000005835">
    <property type="component" value="Unassembled WGS sequence"/>
</dbReference>
<gene>
    <name evidence="1" type="ORF">HMPREF9465_02164</name>
</gene>
<dbReference type="PATRIC" id="fig|742823.3.peg.2175"/>
<reference evidence="1 2" key="1">
    <citation type="submission" date="2012-05" db="EMBL/GenBank/DDBJ databases">
        <title>The Genome Sequence of Sutterella wadsworthensis 2_1_59BFAA.</title>
        <authorList>
            <consortium name="The Broad Institute Genome Sequencing Platform"/>
            <person name="Earl A."/>
            <person name="Ward D."/>
            <person name="Feldgarden M."/>
            <person name="Gevers D."/>
            <person name="Daigneault M."/>
            <person name="Strauss J."/>
            <person name="Allen-Vercoe E."/>
            <person name="Walker B."/>
            <person name="Young S.K."/>
            <person name="Zeng Q."/>
            <person name="Gargeya S."/>
            <person name="Fitzgerald M."/>
            <person name="Haas B."/>
            <person name="Abouelleil A."/>
            <person name="Alvarado L."/>
            <person name="Arachchi H.M."/>
            <person name="Berlin A.M."/>
            <person name="Chapman S.B."/>
            <person name="Goldberg J."/>
            <person name="Griggs A."/>
            <person name="Gujja S."/>
            <person name="Hansen M."/>
            <person name="Howarth C."/>
            <person name="Imamovic A."/>
            <person name="Larimer J."/>
            <person name="McCowen C."/>
            <person name="Montmayeur A."/>
            <person name="Murphy C."/>
            <person name="Neiman D."/>
            <person name="Pearson M."/>
            <person name="Priest M."/>
            <person name="Roberts A."/>
            <person name="Saif S."/>
            <person name="Shea T."/>
            <person name="Sisk P."/>
            <person name="Sykes S."/>
            <person name="Wortman J."/>
            <person name="Nusbaum C."/>
            <person name="Birren B."/>
        </authorList>
    </citation>
    <scope>NUCLEOTIDE SEQUENCE [LARGE SCALE GENOMIC DNA]</scope>
    <source>
        <strain evidence="1 2">2_1_59BFAA</strain>
    </source>
</reference>
<dbReference type="EMBL" id="ADMG01000049">
    <property type="protein sequence ID" value="EKB30229.1"/>
    <property type="molecule type" value="Genomic_DNA"/>
</dbReference>
<dbReference type="HOGENOM" id="CLU_1685670_0_0_4"/>
<keyword evidence="2" id="KW-1185">Reference proteome</keyword>
<evidence type="ECO:0000313" key="2">
    <source>
        <dbReference type="Proteomes" id="UP000005835"/>
    </source>
</evidence>
<organism evidence="1 2">
    <name type="scientific">Sutterella wadsworthensis 2_1_59BFAA</name>
    <dbReference type="NCBI Taxonomy" id="742823"/>
    <lineage>
        <taxon>Bacteria</taxon>
        <taxon>Pseudomonadati</taxon>
        <taxon>Pseudomonadota</taxon>
        <taxon>Betaproteobacteria</taxon>
        <taxon>Burkholderiales</taxon>
        <taxon>Sutterellaceae</taxon>
        <taxon>Sutterella</taxon>
    </lineage>
</organism>
<accession>K1KEV1</accession>
<evidence type="ECO:0000313" key="1">
    <source>
        <dbReference type="EMBL" id="EKB30229.1"/>
    </source>
</evidence>
<sequence>MNFIAPGTHRTERALQKEKTLPEGTTRGPRTDAGRVRTLLLLAACASMLGGCAVGSGEVRDLSTEKAARLIIDGRTTMAQIDAELGEPDYEIHMGHEIVRHYSWMRGRPSAKNFIPFNPISEFPITQKNLRIWFDKTGVVKRHEFTGVFYIYRAPLVGTDAPHSFRPLTPAELDHFSE</sequence>
<dbReference type="AlphaFoldDB" id="K1KEV1"/>
<proteinExistence type="predicted"/>
<name>K1KEV1_9BURK</name>
<dbReference type="STRING" id="742823.HMPREF9465_02164"/>
<evidence type="ECO:0008006" key="3">
    <source>
        <dbReference type="Google" id="ProtNLM"/>
    </source>
</evidence>
<comment type="caution">
    <text evidence="1">The sequence shown here is derived from an EMBL/GenBank/DDBJ whole genome shotgun (WGS) entry which is preliminary data.</text>
</comment>
<dbReference type="eggNOG" id="COG2913">
    <property type="taxonomic scope" value="Bacteria"/>
</dbReference>
<protein>
    <recommendedName>
        <fullName evidence="3">Lipoprotein SmpA/OmlA domain-containing protein</fullName>
    </recommendedName>
</protein>